<keyword evidence="2" id="KW-1185">Reference proteome</keyword>
<accession>A0A1I2J6Y0</accession>
<sequence length="110" mass="12225">MNKQMTYAEEAALLEEHEDIELSDSSARGILLNNGPKQIKQGRLSLFHQPRQRRAQVGVEWLDERTLGFALYAAINDATSMSLSRSSGLLMPRRLSTGTSSTAPLDLYSD</sequence>
<evidence type="ECO:0000313" key="2">
    <source>
        <dbReference type="Proteomes" id="UP000183410"/>
    </source>
</evidence>
<dbReference type="AlphaFoldDB" id="A0A1I2J6Y0"/>
<protein>
    <submittedName>
        <fullName evidence="1">Uncharacterized protein</fullName>
    </submittedName>
</protein>
<dbReference type="EMBL" id="FONN01000051">
    <property type="protein sequence ID" value="SFF48451.1"/>
    <property type="molecule type" value="Genomic_DNA"/>
</dbReference>
<name>A0A1I2J6Y0_9BACL</name>
<dbReference type="Proteomes" id="UP000183410">
    <property type="component" value="Unassembled WGS sequence"/>
</dbReference>
<gene>
    <name evidence="1" type="ORF">SAMN04487969_1516</name>
</gene>
<organism evidence="1 2">
    <name type="scientific">Paenibacillus algorifonticola</name>
    <dbReference type="NCBI Taxonomy" id="684063"/>
    <lineage>
        <taxon>Bacteria</taxon>
        <taxon>Bacillati</taxon>
        <taxon>Bacillota</taxon>
        <taxon>Bacilli</taxon>
        <taxon>Bacillales</taxon>
        <taxon>Paenibacillaceae</taxon>
        <taxon>Paenibacillus</taxon>
    </lineage>
</organism>
<evidence type="ECO:0000313" key="1">
    <source>
        <dbReference type="EMBL" id="SFF48451.1"/>
    </source>
</evidence>
<proteinExistence type="predicted"/>
<reference evidence="2" key="1">
    <citation type="submission" date="2016-10" db="EMBL/GenBank/DDBJ databases">
        <authorList>
            <person name="Varghese N."/>
            <person name="Submissions S."/>
        </authorList>
    </citation>
    <scope>NUCLEOTIDE SEQUENCE [LARGE SCALE GENOMIC DNA]</scope>
    <source>
        <strain evidence="2">CGMCC 1.10223</strain>
    </source>
</reference>